<name>A0A060BWH3_9SPHI</name>
<evidence type="ECO:0000313" key="5">
    <source>
        <dbReference type="EMBL" id="AIA87007.1"/>
    </source>
</evidence>
<dbReference type="GO" id="GO:0005975">
    <property type="term" value="P:carbohydrate metabolic process"/>
    <property type="evidence" value="ECO:0007669"/>
    <property type="project" value="InterPro"/>
</dbReference>
<dbReference type="SUPFAM" id="SSF74650">
    <property type="entry name" value="Galactose mutarotase-like"/>
    <property type="match status" value="1"/>
</dbReference>
<dbReference type="GO" id="GO:0016829">
    <property type="term" value="F:lyase activity"/>
    <property type="evidence" value="ECO:0007669"/>
    <property type="project" value="UniProtKB-KW"/>
</dbReference>
<keyword evidence="3" id="KW-0106">Calcium</keyword>
<dbReference type="InterPro" id="IPR011013">
    <property type="entry name" value="Gal_mutarotase_sf_dom"/>
</dbReference>
<dbReference type="Gene3D" id="2.70.98.10">
    <property type="match status" value="1"/>
</dbReference>
<dbReference type="EMBL" id="KF119740">
    <property type="protein sequence ID" value="AIA87007.1"/>
    <property type="molecule type" value="Genomic_DNA"/>
</dbReference>
<sequence>LTSHKSYFFTDQAVICIGSGIHGQKEYEVRTSIEQKLKKGEITVVKQGKARLIYHDHMAYYLLNGDSLEMESGETNGNWRRVALVNSDTLVKKDVFKLWINHGHSPKKSSYSYIVFPDLAENNWQEANKKSTNIHL</sequence>
<evidence type="ECO:0000256" key="3">
    <source>
        <dbReference type="ARBA" id="ARBA00022837"/>
    </source>
</evidence>
<reference evidence="5" key="1">
    <citation type="journal article" date="2013" name="Environ. Microbiol.">
        <title>Seasonally variable intestinal metagenomes of the red palm weevil (Rhynchophorus ferrugineus).</title>
        <authorList>
            <person name="Jia S."/>
            <person name="Zhang X."/>
            <person name="Zhang G."/>
            <person name="Yin A."/>
            <person name="Zhang S."/>
            <person name="Li F."/>
            <person name="Wang L."/>
            <person name="Zhao D."/>
            <person name="Yun Q."/>
            <person name="Tala"/>
            <person name="Wang J."/>
            <person name="Sun G."/>
            <person name="Baabdullah M."/>
            <person name="Yu X."/>
            <person name="Hu S."/>
            <person name="Al-Mssallem I.S."/>
            <person name="Yu J."/>
        </authorList>
    </citation>
    <scope>NUCLEOTIDE SEQUENCE</scope>
</reference>
<proteinExistence type="predicted"/>
<dbReference type="GO" id="GO:0030246">
    <property type="term" value="F:carbohydrate binding"/>
    <property type="evidence" value="ECO:0007669"/>
    <property type="project" value="InterPro"/>
</dbReference>
<dbReference type="GO" id="GO:0005576">
    <property type="term" value="C:extracellular region"/>
    <property type="evidence" value="ECO:0007669"/>
    <property type="project" value="InterPro"/>
</dbReference>
<organism evidence="5">
    <name type="scientific">uncultured Pedobacter sp</name>
    <dbReference type="NCBI Taxonomy" id="246139"/>
    <lineage>
        <taxon>Bacteria</taxon>
        <taxon>Pseudomonadati</taxon>
        <taxon>Bacteroidota</taxon>
        <taxon>Sphingobacteriia</taxon>
        <taxon>Sphingobacteriales</taxon>
        <taxon>Sphingobacteriaceae</taxon>
        <taxon>Pedobacter</taxon>
        <taxon>environmental samples</taxon>
    </lineage>
</organism>
<comment type="cofactor">
    <cofactor evidence="1">
        <name>Ca(2+)</name>
        <dbReference type="ChEBI" id="CHEBI:29108"/>
    </cofactor>
</comment>
<dbReference type="InterPro" id="IPR003159">
    <property type="entry name" value="Lyase_8_central_dom"/>
</dbReference>
<evidence type="ECO:0000259" key="4">
    <source>
        <dbReference type="Pfam" id="PF02278"/>
    </source>
</evidence>
<protein>
    <submittedName>
        <fullName evidence="5">Lyase_8</fullName>
    </submittedName>
</protein>
<dbReference type="Pfam" id="PF02278">
    <property type="entry name" value="Lyase_8"/>
    <property type="match status" value="1"/>
</dbReference>
<dbReference type="AlphaFoldDB" id="A0A060BWH3"/>
<comment type="subunit">
    <text evidence="2">Monomer.</text>
</comment>
<feature type="non-terminal residue" evidence="5">
    <location>
        <position position="1"/>
    </location>
</feature>
<dbReference type="InterPro" id="IPR014718">
    <property type="entry name" value="GH-type_carb-bd"/>
</dbReference>
<accession>A0A060BWH3</accession>
<feature type="domain" description="Polysaccharide lyase family 8 central" evidence="4">
    <location>
        <begin position="1"/>
        <end position="118"/>
    </location>
</feature>
<keyword evidence="5" id="KW-0456">Lyase</keyword>
<evidence type="ECO:0000256" key="2">
    <source>
        <dbReference type="ARBA" id="ARBA00011245"/>
    </source>
</evidence>
<evidence type="ECO:0000256" key="1">
    <source>
        <dbReference type="ARBA" id="ARBA00001913"/>
    </source>
</evidence>